<proteinExistence type="predicted"/>
<feature type="domain" description="DUF2249" evidence="1">
    <location>
        <begin position="13"/>
        <end position="78"/>
    </location>
</feature>
<evidence type="ECO:0000313" key="2">
    <source>
        <dbReference type="EMBL" id="NHZ33607.1"/>
    </source>
</evidence>
<gene>
    <name evidence="2" type="ORF">F0185_08390</name>
</gene>
<dbReference type="EMBL" id="VUYU01000004">
    <property type="protein sequence ID" value="NHZ33607.1"/>
    <property type="molecule type" value="Genomic_DNA"/>
</dbReference>
<dbReference type="RefSeq" id="WP_167223370.1">
    <property type="nucleotide sequence ID" value="NZ_VUYU01000004.1"/>
</dbReference>
<comment type="caution">
    <text evidence="2">The sequence shown here is derived from an EMBL/GenBank/DDBJ whole genome shotgun (WGS) entry which is preliminary data.</text>
</comment>
<evidence type="ECO:0000313" key="3">
    <source>
        <dbReference type="Proteomes" id="UP000785613"/>
    </source>
</evidence>
<sequence>MNAAAPTPQTHHIDVRGLEPPEPLERVLDALDRLPEGDHLCILIEREPRPLYRILAQNGYGHATSALPDYLYEVRIWRRVPAA</sequence>
<dbReference type="InterPro" id="IPR036868">
    <property type="entry name" value="TusA-like_sf"/>
</dbReference>
<keyword evidence="3" id="KW-1185">Reference proteome</keyword>
<accession>A0ABX0LNX2</accession>
<dbReference type="SUPFAM" id="SSF64307">
    <property type="entry name" value="SirA-like"/>
    <property type="match status" value="1"/>
</dbReference>
<dbReference type="Proteomes" id="UP000785613">
    <property type="component" value="Unassembled WGS sequence"/>
</dbReference>
<name>A0ABX0LNX2_9BURK</name>
<dbReference type="Pfam" id="PF10006">
    <property type="entry name" value="DUF2249"/>
    <property type="match status" value="1"/>
</dbReference>
<evidence type="ECO:0000259" key="1">
    <source>
        <dbReference type="Pfam" id="PF10006"/>
    </source>
</evidence>
<protein>
    <submittedName>
        <fullName evidence="2">DUF2249 domain-containing protein</fullName>
    </submittedName>
</protein>
<dbReference type="InterPro" id="IPR018720">
    <property type="entry name" value="DUF2249"/>
</dbReference>
<reference evidence="2 3" key="1">
    <citation type="submission" date="2019-09" db="EMBL/GenBank/DDBJ databases">
        <title>Taxonomy of Antarctic Massilia spp.: description of Massilia rubra sp. nov., Massilia aquatica sp. nov., Massilia mucilaginosa sp. nov., Massilia frigida sp. nov. isolated from streams, lakes and regoliths.</title>
        <authorList>
            <person name="Holochova P."/>
            <person name="Sedlacek I."/>
            <person name="Kralova S."/>
            <person name="Maslanova I."/>
            <person name="Busse H.-J."/>
            <person name="Stankova E."/>
            <person name="Vrbovska V."/>
            <person name="Kovarovic V."/>
            <person name="Bartak M."/>
            <person name="Svec P."/>
            <person name="Pantucek R."/>
        </authorList>
    </citation>
    <scope>NUCLEOTIDE SEQUENCE [LARGE SCALE GENOMIC DNA]</scope>
    <source>
        <strain evidence="2 3">CCM 8692</strain>
    </source>
</reference>
<organism evidence="2 3">
    <name type="scientific">Massilia rubra</name>
    <dbReference type="NCBI Taxonomy" id="2607910"/>
    <lineage>
        <taxon>Bacteria</taxon>
        <taxon>Pseudomonadati</taxon>
        <taxon>Pseudomonadota</taxon>
        <taxon>Betaproteobacteria</taxon>
        <taxon>Burkholderiales</taxon>
        <taxon>Oxalobacteraceae</taxon>
        <taxon>Telluria group</taxon>
        <taxon>Massilia</taxon>
    </lineage>
</organism>